<feature type="transmembrane region" description="Helical" evidence="10">
    <location>
        <begin position="413"/>
        <end position="431"/>
    </location>
</feature>
<feature type="transmembrane region" description="Helical" evidence="10">
    <location>
        <begin position="230"/>
        <end position="255"/>
    </location>
</feature>
<keyword evidence="8 10" id="KW-0472">Membrane</keyword>
<name>A0ABR7CJK3_9BACT</name>
<feature type="transmembrane region" description="Helical" evidence="10">
    <location>
        <begin position="352"/>
        <end position="371"/>
    </location>
</feature>
<feature type="transmembrane region" description="Helical" evidence="10">
    <location>
        <begin position="130"/>
        <end position="149"/>
    </location>
</feature>
<dbReference type="PIRSF" id="PIRSF006603">
    <property type="entry name" value="DinF"/>
    <property type="match status" value="1"/>
</dbReference>
<evidence type="ECO:0000313" key="11">
    <source>
        <dbReference type="EMBL" id="MBC5615838.1"/>
    </source>
</evidence>
<keyword evidence="7" id="KW-0406">Ion transport</keyword>
<gene>
    <name evidence="11" type="ORF">H8S08_02215</name>
</gene>
<feature type="transmembrane region" description="Helical" evidence="10">
    <location>
        <begin position="275"/>
        <end position="296"/>
    </location>
</feature>
<keyword evidence="3" id="KW-0050">Antiport</keyword>
<evidence type="ECO:0000256" key="4">
    <source>
        <dbReference type="ARBA" id="ARBA00022475"/>
    </source>
</evidence>
<keyword evidence="12" id="KW-1185">Reference proteome</keyword>
<evidence type="ECO:0000256" key="9">
    <source>
        <dbReference type="ARBA" id="ARBA00031636"/>
    </source>
</evidence>
<dbReference type="PANTHER" id="PTHR43298">
    <property type="entry name" value="MULTIDRUG RESISTANCE PROTEIN NORM-RELATED"/>
    <property type="match status" value="1"/>
</dbReference>
<keyword evidence="5 10" id="KW-0812">Transmembrane</keyword>
<evidence type="ECO:0000256" key="1">
    <source>
        <dbReference type="ARBA" id="ARBA00004651"/>
    </source>
</evidence>
<feature type="transmembrane region" description="Helical" evidence="10">
    <location>
        <begin position="182"/>
        <end position="210"/>
    </location>
</feature>
<keyword evidence="4" id="KW-1003">Cell membrane</keyword>
<dbReference type="Proteomes" id="UP000636891">
    <property type="component" value="Unassembled WGS sequence"/>
</dbReference>
<evidence type="ECO:0000256" key="3">
    <source>
        <dbReference type="ARBA" id="ARBA00022449"/>
    </source>
</evidence>
<evidence type="ECO:0000256" key="8">
    <source>
        <dbReference type="ARBA" id="ARBA00023136"/>
    </source>
</evidence>
<comment type="caution">
    <text evidence="11">The sequence shown here is derived from an EMBL/GenBank/DDBJ whole genome shotgun (WGS) entry which is preliminary data.</text>
</comment>
<feature type="transmembrane region" description="Helical" evidence="10">
    <location>
        <begin position="317"/>
        <end position="340"/>
    </location>
</feature>
<dbReference type="InterPro" id="IPR048279">
    <property type="entry name" value="MdtK-like"/>
</dbReference>
<dbReference type="EMBL" id="JACOOK010000001">
    <property type="protein sequence ID" value="MBC5615838.1"/>
    <property type="molecule type" value="Genomic_DNA"/>
</dbReference>
<evidence type="ECO:0000256" key="5">
    <source>
        <dbReference type="ARBA" id="ARBA00022692"/>
    </source>
</evidence>
<dbReference type="CDD" id="cd13133">
    <property type="entry name" value="MATE_like_7"/>
    <property type="match status" value="1"/>
</dbReference>
<keyword evidence="2" id="KW-0813">Transport</keyword>
<evidence type="ECO:0000313" key="12">
    <source>
        <dbReference type="Proteomes" id="UP000636891"/>
    </source>
</evidence>
<dbReference type="RefSeq" id="WP_118656471.1">
    <property type="nucleotide sequence ID" value="NZ_JACOOK010000001.1"/>
</dbReference>
<comment type="subcellular location">
    <subcellularLocation>
        <location evidence="1">Cell membrane</location>
        <topology evidence="1">Multi-pass membrane protein</topology>
    </subcellularLocation>
</comment>
<reference evidence="11 12" key="1">
    <citation type="submission" date="2020-08" db="EMBL/GenBank/DDBJ databases">
        <title>Genome public.</title>
        <authorList>
            <person name="Liu C."/>
            <person name="Sun Q."/>
        </authorList>
    </citation>
    <scope>NUCLEOTIDE SEQUENCE [LARGE SCALE GENOMIC DNA]</scope>
    <source>
        <strain evidence="11 12">New-7</strain>
    </source>
</reference>
<evidence type="ECO:0000256" key="6">
    <source>
        <dbReference type="ARBA" id="ARBA00022989"/>
    </source>
</evidence>
<feature type="transmembrane region" description="Helical" evidence="10">
    <location>
        <begin position="48"/>
        <end position="69"/>
    </location>
</feature>
<sequence length="441" mass="48715">MKPTYKQIWLITYPILISLLMENLIGLTDTAFLGRVGEVELGASALAGVYYMAIFMIGFGFSIGTQILIARRNGEKAYADIGPLLQQGILFLLLLAAVMFVVSRTFTPVVLRWIIDSGPVCDAAISYTNWRVYGFFFSFVAVMFRAFYVGTTNTKILTANSVTMVLTNVALNYALIFGKFGLPAMGIAGAAIASSASELASALFFILYSWLKTDHRKYGLFRFARPRPRLLGRMLNVSVWTMLQSFVSVATWFLFFLAVEHLGERPLAVSNIVRSISGIIFMAVSAFASTASSLVSNQMGAGQQTLVMPTVRRIVGMCYLTIAPAALLFALFPTAVLRIYTDSIPLIDSSVSSLWVMLSAYLLTVPAIILFNTVSGTGNTRSALALEMTTLLIYILYTLYVVIYLQADVAVCWTTEHVYAIVMLLLACRYLKKADWQHKKI</sequence>
<dbReference type="Pfam" id="PF01554">
    <property type="entry name" value="MatE"/>
    <property type="match status" value="2"/>
</dbReference>
<protein>
    <recommendedName>
        <fullName evidence="9">Multidrug-efflux transporter</fullName>
    </recommendedName>
</protein>
<keyword evidence="6 10" id="KW-1133">Transmembrane helix</keyword>
<evidence type="ECO:0000256" key="2">
    <source>
        <dbReference type="ARBA" id="ARBA00022448"/>
    </source>
</evidence>
<organism evidence="11 12">
    <name type="scientific">Alistipes hominis</name>
    <dbReference type="NCBI Taxonomy" id="2763015"/>
    <lineage>
        <taxon>Bacteria</taxon>
        <taxon>Pseudomonadati</taxon>
        <taxon>Bacteroidota</taxon>
        <taxon>Bacteroidia</taxon>
        <taxon>Bacteroidales</taxon>
        <taxon>Rikenellaceae</taxon>
        <taxon>Alistipes</taxon>
    </lineage>
</organism>
<proteinExistence type="predicted"/>
<dbReference type="NCBIfam" id="TIGR00797">
    <property type="entry name" value="matE"/>
    <property type="match status" value="1"/>
</dbReference>
<dbReference type="InterPro" id="IPR002528">
    <property type="entry name" value="MATE_fam"/>
</dbReference>
<feature type="transmembrane region" description="Helical" evidence="10">
    <location>
        <begin position="383"/>
        <end position="407"/>
    </location>
</feature>
<feature type="transmembrane region" description="Helical" evidence="10">
    <location>
        <begin position="7"/>
        <end position="28"/>
    </location>
</feature>
<dbReference type="PANTHER" id="PTHR43298:SF2">
    <property type="entry name" value="FMN_FAD EXPORTER YEEO-RELATED"/>
    <property type="match status" value="1"/>
</dbReference>
<accession>A0ABR7CJK3</accession>
<evidence type="ECO:0000256" key="10">
    <source>
        <dbReference type="SAM" id="Phobius"/>
    </source>
</evidence>
<feature type="transmembrane region" description="Helical" evidence="10">
    <location>
        <begin position="156"/>
        <end position="176"/>
    </location>
</feature>
<evidence type="ECO:0000256" key="7">
    <source>
        <dbReference type="ARBA" id="ARBA00023065"/>
    </source>
</evidence>
<dbReference type="InterPro" id="IPR050222">
    <property type="entry name" value="MATE_MdtK"/>
</dbReference>
<feature type="transmembrane region" description="Helical" evidence="10">
    <location>
        <begin position="90"/>
        <end position="115"/>
    </location>
</feature>